<reference evidence="1" key="2">
    <citation type="journal article" date="2024" name="Plant">
        <title>Genomic evolution and insights into agronomic trait innovations of Sesamum species.</title>
        <authorList>
            <person name="Miao H."/>
            <person name="Wang L."/>
            <person name="Qu L."/>
            <person name="Liu H."/>
            <person name="Sun Y."/>
            <person name="Le M."/>
            <person name="Wang Q."/>
            <person name="Wei S."/>
            <person name="Zheng Y."/>
            <person name="Lin W."/>
            <person name="Duan Y."/>
            <person name="Cao H."/>
            <person name="Xiong S."/>
            <person name="Wang X."/>
            <person name="Wei L."/>
            <person name="Li C."/>
            <person name="Ma Q."/>
            <person name="Ju M."/>
            <person name="Zhao R."/>
            <person name="Li G."/>
            <person name="Mu C."/>
            <person name="Tian Q."/>
            <person name="Mei H."/>
            <person name="Zhang T."/>
            <person name="Gao T."/>
            <person name="Zhang H."/>
        </authorList>
    </citation>
    <scope>NUCLEOTIDE SEQUENCE</scope>
    <source>
        <strain evidence="1">KEN8</strain>
    </source>
</reference>
<comment type="caution">
    <text evidence="1">The sequence shown here is derived from an EMBL/GenBank/DDBJ whole genome shotgun (WGS) entry which is preliminary data.</text>
</comment>
<accession>A0AAW2IYK7</accession>
<name>A0AAW2IYK7_9LAMI</name>
<proteinExistence type="predicted"/>
<gene>
    <name evidence="1" type="ORF">Scaly_2791700</name>
</gene>
<sequence>MERRKATGGYKVAWEQVCKPISHGGLGIRNIQTMNNALMSKHLWQILIQKHDSIWVSWITKHRLKHGTVWAVKETEGSWIWKKLLKLRARLLHGIQYHVGDGAEFKLWLDPWHPDGALLNKHPSWPFHYGTSNGLQSEHSY</sequence>
<dbReference type="EMBL" id="JACGWM010001872">
    <property type="protein sequence ID" value="KAL0286508.1"/>
    <property type="molecule type" value="Genomic_DNA"/>
</dbReference>
<dbReference type="PANTHER" id="PTHR33116:SF78">
    <property type="entry name" value="OS12G0587133 PROTEIN"/>
    <property type="match status" value="1"/>
</dbReference>
<protein>
    <submittedName>
        <fullName evidence="1">Uncharacterized protein</fullName>
    </submittedName>
</protein>
<dbReference type="AlphaFoldDB" id="A0AAW2IYK7"/>
<dbReference type="PANTHER" id="PTHR33116">
    <property type="entry name" value="REVERSE TRANSCRIPTASE ZINC-BINDING DOMAIN-CONTAINING PROTEIN-RELATED-RELATED"/>
    <property type="match status" value="1"/>
</dbReference>
<evidence type="ECO:0000313" key="1">
    <source>
        <dbReference type="EMBL" id="KAL0286508.1"/>
    </source>
</evidence>
<organism evidence="1">
    <name type="scientific">Sesamum calycinum</name>
    <dbReference type="NCBI Taxonomy" id="2727403"/>
    <lineage>
        <taxon>Eukaryota</taxon>
        <taxon>Viridiplantae</taxon>
        <taxon>Streptophyta</taxon>
        <taxon>Embryophyta</taxon>
        <taxon>Tracheophyta</taxon>
        <taxon>Spermatophyta</taxon>
        <taxon>Magnoliopsida</taxon>
        <taxon>eudicotyledons</taxon>
        <taxon>Gunneridae</taxon>
        <taxon>Pentapetalae</taxon>
        <taxon>asterids</taxon>
        <taxon>lamiids</taxon>
        <taxon>Lamiales</taxon>
        <taxon>Pedaliaceae</taxon>
        <taxon>Sesamum</taxon>
    </lineage>
</organism>
<reference evidence="1" key="1">
    <citation type="submission" date="2020-06" db="EMBL/GenBank/DDBJ databases">
        <authorList>
            <person name="Li T."/>
            <person name="Hu X."/>
            <person name="Zhang T."/>
            <person name="Song X."/>
            <person name="Zhang H."/>
            <person name="Dai N."/>
            <person name="Sheng W."/>
            <person name="Hou X."/>
            <person name="Wei L."/>
        </authorList>
    </citation>
    <scope>NUCLEOTIDE SEQUENCE</scope>
    <source>
        <strain evidence="1">KEN8</strain>
        <tissue evidence="1">Leaf</tissue>
    </source>
</reference>